<dbReference type="Pfam" id="PF17176">
    <property type="entry name" value="tRNA_bind_3"/>
    <property type="match status" value="1"/>
</dbReference>
<dbReference type="EC" id="2.3.1.193" evidence="2"/>
<dbReference type="GO" id="GO:0016746">
    <property type="term" value="F:acyltransferase activity"/>
    <property type="evidence" value="ECO:0007669"/>
    <property type="project" value="UniProtKB-KW"/>
</dbReference>
<dbReference type="PROSITE" id="PS50988">
    <property type="entry name" value="TROVE"/>
    <property type="match status" value="1"/>
</dbReference>
<organism evidence="2 3">
    <name type="scientific">Salmonella enterica I</name>
    <dbReference type="NCBI Taxonomy" id="59201"/>
    <lineage>
        <taxon>Bacteria</taxon>
        <taxon>Pseudomonadati</taxon>
        <taxon>Pseudomonadota</taxon>
        <taxon>Gammaproteobacteria</taxon>
        <taxon>Enterobacterales</taxon>
        <taxon>Enterobacteriaceae</taxon>
        <taxon>Salmonella</taxon>
    </lineage>
</organism>
<dbReference type="Gene3D" id="1.20.120.890">
    <property type="entry name" value="tRNA(Met) cytidine acetyltransferase, tail domain"/>
    <property type="match status" value="1"/>
</dbReference>
<dbReference type="InterPro" id="IPR033442">
    <property type="entry name" value="TmcA_tRNA_bind"/>
</dbReference>
<reference evidence="2 3" key="1">
    <citation type="submission" date="2018-06" db="EMBL/GenBank/DDBJ databases">
        <authorList>
            <consortium name="Pathogen Informatics"/>
            <person name="Doyle S."/>
        </authorList>
    </citation>
    <scope>NUCLEOTIDE SEQUENCE [LARGE SCALE GENOMIC DNA]</scope>
    <source>
        <strain evidence="2 3">NCTC8258</strain>
    </source>
</reference>
<sequence length="115" mass="12539">MERRGDTAAALDEQALNDEDWRELVGFAFAHRPLLTSLGCLHRLLQYSALPLPALRGRLEEKASDAELCARLRISGRKALLALQRAQAAQALIALDAGRTQRLRDVMPGGGEHAG</sequence>
<proteinExistence type="predicted"/>
<protein>
    <submittedName>
        <fullName evidence="2">Methionine tRNA cytidine acetyltransferase</fullName>
        <ecNumber evidence="2">2.3.1.193</ecNumber>
    </submittedName>
</protein>
<accession>A0A379W4Z8</accession>
<dbReference type="EMBL" id="UGXS01000004">
    <property type="protein sequence ID" value="SUH14342.1"/>
    <property type="molecule type" value="Genomic_DNA"/>
</dbReference>
<keyword evidence="2" id="KW-0808">Transferase</keyword>
<evidence type="ECO:0000313" key="2">
    <source>
        <dbReference type="EMBL" id="SUH14342.1"/>
    </source>
</evidence>
<dbReference type="InterPro" id="IPR008858">
    <property type="entry name" value="TROVE_dom"/>
</dbReference>
<dbReference type="GO" id="GO:0003723">
    <property type="term" value="F:RNA binding"/>
    <property type="evidence" value="ECO:0007669"/>
    <property type="project" value="InterPro"/>
</dbReference>
<dbReference type="AlphaFoldDB" id="A0A379W4Z8"/>
<name>A0A379W4Z8_SALET</name>
<feature type="domain" description="TROVE" evidence="1">
    <location>
        <begin position="1"/>
        <end position="111"/>
    </location>
</feature>
<gene>
    <name evidence="2" type="primary">tmcA_3</name>
    <name evidence="2" type="ORF">NCTC8258_02024</name>
</gene>
<evidence type="ECO:0000313" key="3">
    <source>
        <dbReference type="Proteomes" id="UP000255509"/>
    </source>
</evidence>
<dbReference type="Proteomes" id="UP000255509">
    <property type="component" value="Unassembled WGS sequence"/>
</dbReference>
<evidence type="ECO:0000259" key="1">
    <source>
        <dbReference type="PROSITE" id="PS50988"/>
    </source>
</evidence>
<keyword evidence="2" id="KW-0012">Acyltransferase</keyword>
<dbReference type="InterPro" id="IPR038321">
    <property type="entry name" value="TmcA_C_sf"/>
</dbReference>